<name>A0A7W8JUA9_9DEIO</name>
<evidence type="ECO:0000313" key="3">
    <source>
        <dbReference type="Proteomes" id="UP000552709"/>
    </source>
</evidence>
<dbReference type="SMART" id="SM00327">
    <property type="entry name" value="VWA"/>
    <property type="match status" value="1"/>
</dbReference>
<keyword evidence="3" id="KW-1185">Reference proteome</keyword>
<reference evidence="2 3" key="1">
    <citation type="submission" date="2020-08" db="EMBL/GenBank/DDBJ databases">
        <title>Genomic Encyclopedia of Type Strains, Phase IV (KMG-IV): sequencing the most valuable type-strain genomes for metagenomic binning, comparative biology and taxonomic classification.</title>
        <authorList>
            <person name="Goeker M."/>
        </authorList>
    </citation>
    <scope>NUCLEOTIDE SEQUENCE [LARGE SCALE GENOMIC DNA]</scope>
    <source>
        <strain evidence="2 3">DSM 27939</strain>
    </source>
</reference>
<dbReference type="RefSeq" id="WP_184131969.1">
    <property type="nucleotide sequence ID" value="NZ_JACHFL010000005.1"/>
</dbReference>
<dbReference type="SUPFAM" id="SSF53300">
    <property type="entry name" value="vWA-like"/>
    <property type="match status" value="1"/>
</dbReference>
<dbReference type="InterPro" id="IPR002035">
    <property type="entry name" value="VWF_A"/>
</dbReference>
<accession>A0A7W8JUA9</accession>
<evidence type="ECO:0000313" key="2">
    <source>
        <dbReference type="EMBL" id="MBB5363304.1"/>
    </source>
</evidence>
<proteinExistence type="predicted"/>
<evidence type="ECO:0000259" key="1">
    <source>
        <dbReference type="PROSITE" id="PS50234"/>
    </source>
</evidence>
<gene>
    <name evidence="2" type="ORF">HNQ08_002402</name>
</gene>
<organism evidence="2 3">
    <name type="scientific">Deinococcus humi</name>
    <dbReference type="NCBI Taxonomy" id="662880"/>
    <lineage>
        <taxon>Bacteria</taxon>
        <taxon>Thermotogati</taxon>
        <taxon>Deinococcota</taxon>
        <taxon>Deinococci</taxon>
        <taxon>Deinococcales</taxon>
        <taxon>Deinococcaceae</taxon>
        <taxon>Deinococcus</taxon>
    </lineage>
</organism>
<dbReference type="Proteomes" id="UP000552709">
    <property type="component" value="Unassembled WGS sequence"/>
</dbReference>
<dbReference type="EMBL" id="JACHFL010000005">
    <property type="protein sequence ID" value="MBB5363304.1"/>
    <property type="molecule type" value="Genomic_DNA"/>
</dbReference>
<dbReference type="Gene3D" id="3.40.50.410">
    <property type="entry name" value="von Willebrand factor, type A domain"/>
    <property type="match status" value="1"/>
</dbReference>
<dbReference type="Pfam" id="PF00092">
    <property type="entry name" value="VWA"/>
    <property type="match status" value="1"/>
</dbReference>
<feature type="domain" description="VWFA" evidence="1">
    <location>
        <begin position="56"/>
        <end position="233"/>
    </location>
</feature>
<dbReference type="CDD" id="cd00198">
    <property type="entry name" value="vWFA"/>
    <property type="match status" value="1"/>
</dbReference>
<dbReference type="InterPro" id="IPR036465">
    <property type="entry name" value="vWFA_dom_sf"/>
</dbReference>
<protein>
    <submittedName>
        <fullName evidence="2">Ca-activated chloride channel family protein</fullName>
    </submittedName>
</protein>
<dbReference type="PROSITE" id="PS50234">
    <property type="entry name" value="VWFA"/>
    <property type="match status" value="1"/>
</dbReference>
<comment type="caution">
    <text evidence="2">The sequence shown here is derived from an EMBL/GenBank/DDBJ whole genome shotgun (WGS) entry which is preliminary data.</text>
</comment>
<sequence>MRIIDASTYQLGVSALDASKTVVRTGTISTPTLSELSAGSATVQVCGQIQSQDVLTAAIALDSTGSMADNDPSALRKGAALSFVDRMTVSDQATVLSFDTATTPTNGLDAAHVWQDFTSDKTLLRTAVAQATFDGGGTPLYDAINDANTLLTGKTGANKSILVLTDGEDNSSGTPLSDVIARAKQSGVRVFAIGLDAEDYLDFTELENIASQTGGLFQKASDAAQLTAYFDNVFNAVNAQGCLQLNFTVKPATGTTVTGKISFTIAASGKADAQLNVPFSLTVR</sequence>
<dbReference type="AlphaFoldDB" id="A0A7W8JUA9"/>